<comment type="caution">
    <text evidence="1">The sequence shown here is derived from an EMBL/GenBank/DDBJ whole genome shotgun (WGS) entry which is preliminary data.</text>
</comment>
<evidence type="ECO:0000313" key="1">
    <source>
        <dbReference type="EMBL" id="MBR1140427.1"/>
    </source>
</evidence>
<name>A0ABS5GGF6_9BRAD</name>
<sequence>MLPLEYLIGTYNPIDRPYIFSDPAQWNPLQVDIVLGVANAKYNEFVGATDYVARLVRSRLITKQDGVDTLHEAALYNGLYSEYGRDEIQSIIAAAFEAEAA</sequence>
<gene>
    <name evidence="1" type="ORF">JQ619_32195</name>
</gene>
<reference evidence="2" key="1">
    <citation type="journal article" date="2021" name="ISME J.">
        <title>Evolutionary origin and ecological implication of a unique nif island in free-living Bradyrhizobium lineages.</title>
        <authorList>
            <person name="Tao J."/>
        </authorList>
    </citation>
    <scope>NUCLEOTIDE SEQUENCE [LARGE SCALE GENOMIC DNA]</scope>
    <source>
        <strain evidence="2">SZCCT0094</strain>
    </source>
</reference>
<organism evidence="1 2">
    <name type="scientific">Bradyrhizobium denitrificans</name>
    <dbReference type="NCBI Taxonomy" id="2734912"/>
    <lineage>
        <taxon>Bacteria</taxon>
        <taxon>Pseudomonadati</taxon>
        <taxon>Pseudomonadota</taxon>
        <taxon>Alphaproteobacteria</taxon>
        <taxon>Hyphomicrobiales</taxon>
        <taxon>Nitrobacteraceae</taxon>
        <taxon>Bradyrhizobium</taxon>
    </lineage>
</organism>
<protein>
    <submittedName>
        <fullName evidence="1">Uncharacterized protein</fullName>
    </submittedName>
</protein>
<accession>A0ABS5GGF6</accession>
<dbReference type="EMBL" id="JAFCLK010000041">
    <property type="protein sequence ID" value="MBR1140427.1"/>
    <property type="molecule type" value="Genomic_DNA"/>
</dbReference>
<proteinExistence type="predicted"/>
<dbReference type="Proteomes" id="UP001314635">
    <property type="component" value="Unassembled WGS sequence"/>
</dbReference>
<keyword evidence="2" id="KW-1185">Reference proteome</keyword>
<evidence type="ECO:0000313" key="2">
    <source>
        <dbReference type="Proteomes" id="UP001314635"/>
    </source>
</evidence>
<dbReference type="RefSeq" id="WP_172236137.1">
    <property type="nucleotide sequence ID" value="NZ_JABFDP010000006.1"/>
</dbReference>